<organism evidence="5 6">
    <name type="scientific">Syntrophotalea acetylenivorans</name>
    <dbReference type="NCBI Taxonomy" id="1842532"/>
    <lineage>
        <taxon>Bacteria</taxon>
        <taxon>Pseudomonadati</taxon>
        <taxon>Thermodesulfobacteriota</taxon>
        <taxon>Desulfuromonadia</taxon>
        <taxon>Desulfuromonadales</taxon>
        <taxon>Syntrophotaleaceae</taxon>
        <taxon>Syntrophotalea</taxon>
    </lineage>
</organism>
<gene>
    <name evidence="4" type="primary">mqnA</name>
    <name evidence="5" type="ORF">A7E78_14530</name>
</gene>
<evidence type="ECO:0000256" key="4">
    <source>
        <dbReference type="HAMAP-Rule" id="MF_00995"/>
    </source>
</evidence>
<dbReference type="Proteomes" id="UP000182517">
    <property type="component" value="Chromosome"/>
</dbReference>
<sequence>MSLRIGHIDYLNCVPFFHYFNSADTGDRIVTGTPAELNAMLAQGEIDLCPASSFEYGQRWSDYLLLPDLSISARGAVKSVLLFSSHPLTELAEMPIAITGESATSVHLLQILLREYYGFAAPDLYRPECPVEEIVAAGGAGLLIGDRALRAAKAGASSFVYDLGDLWYSFSGLPFVFALWIVRQDIAADKEGEVVQFQQRLQKSLEKAMADLPSLAGQVAGDSCLNPKELLAYWQTMSFGVTDAHQQGLKLFFQLAVKYRFLKSLPELKFFTPPFPLTDRR</sequence>
<dbReference type="CDD" id="cd13634">
    <property type="entry name" value="PBP2_Sco4506"/>
    <property type="match status" value="1"/>
</dbReference>
<reference evidence="5 6" key="1">
    <citation type="journal article" date="2017" name="Genome Announc.">
        <title>Complete Genome Sequences of Two Acetylene-Fermenting Pelobacter acetylenicus Strains.</title>
        <authorList>
            <person name="Sutton J.M."/>
            <person name="Baesman S.M."/>
            <person name="Fierst J.L."/>
            <person name="Poret-Peterson A.T."/>
            <person name="Oremland R.S."/>
            <person name="Dunlap D.S."/>
            <person name="Akob D.M."/>
        </authorList>
    </citation>
    <scope>NUCLEOTIDE SEQUENCE [LARGE SCALE GENOMIC DNA]</scope>
    <source>
        <strain evidence="5 6">SFB93</strain>
    </source>
</reference>
<name>A0A1L3GSM1_9BACT</name>
<dbReference type="UniPathway" id="UPA00079"/>
<dbReference type="EC" id="4.2.1.151" evidence="4"/>
<evidence type="ECO:0000313" key="5">
    <source>
        <dbReference type="EMBL" id="APG28933.1"/>
    </source>
</evidence>
<comment type="similarity">
    <text evidence="4">Belongs to the MqnA/MqnD family. MqnA subfamily.</text>
</comment>
<dbReference type="RefSeq" id="WP_072284957.1">
    <property type="nucleotide sequence ID" value="NZ_CP015519.1"/>
</dbReference>
<dbReference type="SUPFAM" id="SSF53850">
    <property type="entry name" value="Periplasmic binding protein-like II"/>
    <property type="match status" value="1"/>
</dbReference>
<dbReference type="HAMAP" id="MF_00995">
    <property type="entry name" value="MqnA"/>
    <property type="match status" value="1"/>
</dbReference>
<dbReference type="InterPro" id="IPR003773">
    <property type="entry name" value="Menaquinone_biosynth"/>
</dbReference>
<dbReference type="Gene3D" id="3.40.190.10">
    <property type="entry name" value="Periplasmic binding protein-like II"/>
    <property type="match status" value="2"/>
</dbReference>
<keyword evidence="3 4" id="KW-0456">Lyase</keyword>
<dbReference type="GO" id="GO:0009234">
    <property type="term" value="P:menaquinone biosynthetic process"/>
    <property type="evidence" value="ECO:0007669"/>
    <property type="project" value="UniProtKB-UniRule"/>
</dbReference>
<dbReference type="KEGG" id="pef:A7E78_14530"/>
<keyword evidence="2 4" id="KW-0474">Menaquinone biosynthesis</keyword>
<dbReference type="InterPro" id="IPR030868">
    <property type="entry name" value="MqnA"/>
</dbReference>
<dbReference type="STRING" id="1842532.A7E78_14530"/>
<evidence type="ECO:0000256" key="3">
    <source>
        <dbReference type="ARBA" id="ARBA00023239"/>
    </source>
</evidence>
<accession>A0A1L3GSM1</accession>
<dbReference type="PANTHER" id="PTHR37690">
    <property type="entry name" value="CHORISMATE DEHYDRATASE"/>
    <property type="match status" value="1"/>
</dbReference>
<dbReference type="Pfam" id="PF02621">
    <property type="entry name" value="VitK2_biosynth"/>
    <property type="match status" value="1"/>
</dbReference>
<dbReference type="PANTHER" id="PTHR37690:SF1">
    <property type="entry name" value="CHORISMATE DEHYDRATASE"/>
    <property type="match status" value="1"/>
</dbReference>
<proteinExistence type="inferred from homology"/>
<comment type="catalytic activity">
    <reaction evidence="4">
        <text>chorismate = 3-[(1-carboxyvinyl)-oxy]benzoate + H2O</text>
        <dbReference type="Rhea" id="RHEA:40051"/>
        <dbReference type="ChEBI" id="CHEBI:15377"/>
        <dbReference type="ChEBI" id="CHEBI:29748"/>
        <dbReference type="ChEBI" id="CHEBI:76981"/>
        <dbReference type="EC" id="4.2.1.151"/>
    </reaction>
</comment>
<dbReference type="EMBL" id="CP015519">
    <property type="protein sequence ID" value="APG28933.1"/>
    <property type="molecule type" value="Genomic_DNA"/>
</dbReference>
<dbReference type="GO" id="GO:0016836">
    <property type="term" value="F:hydro-lyase activity"/>
    <property type="evidence" value="ECO:0007669"/>
    <property type="project" value="UniProtKB-UniRule"/>
</dbReference>
<dbReference type="OrthoDB" id="9810112at2"/>
<protein>
    <recommendedName>
        <fullName evidence="4">Chorismate dehydratase</fullName>
        <ecNumber evidence="4">4.2.1.151</ecNumber>
    </recommendedName>
    <alternativeName>
        <fullName evidence="4">Menaquinone biosynthetic enzyme MqnA</fullName>
    </alternativeName>
</protein>
<dbReference type="AlphaFoldDB" id="A0A1L3GSM1"/>
<evidence type="ECO:0000313" key="6">
    <source>
        <dbReference type="Proteomes" id="UP000182517"/>
    </source>
</evidence>
<comment type="function">
    <text evidence="4">Catalyzes the dehydration of chorismate into 3-[(1-carboxyvinyl)oxy]benzoate, a step in the biosynthesis of menaquinone (MK, vitamin K2).</text>
</comment>
<comment type="pathway">
    <text evidence="1 4">Quinol/quinone metabolism; menaquinone biosynthesis.</text>
</comment>
<keyword evidence="6" id="KW-1185">Reference proteome</keyword>
<evidence type="ECO:0000256" key="1">
    <source>
        <dbReference type="ARBA" id="ARBA00004863"/>
    </source>
</evidence>
<evidence type="ECO:0000256" key="2">
    <source>
        <dbReference type="ARBA" id="ARBA00022428"/>
    </source>
</evidence>